<keyword evidence="2" id="KW-0472">Membrane</keyword>
<organism evidence="4 5">
    <name type="scientific">Massilia terrae</name>
    <dbReference type="NCBI Taxonomy" id="1811224"/>
    <lineage>
        <taxon>Bacteria</taxon>
        <taxon>Pseudomonadati</taxon>
        <taxon>Pseudomonadota</taxon>
        <taxon>Betaproteobacteria</taxon>
        <taxon>Burkholderiales</taxon>
        <taxon>Oxalobacteraceae</taxon>
        <taxon>Telluria group</taxon>
        <taxon>Massilia</taxon>
    </lineage>
</organism>
<dbReference type="InterPro" id="IPR058982">
    <property type="entry name" value="Beta-barrel_AprE"/>
</dbReference>
<feature type="transmembrane region" description="Helical" evidence="2">
    <location>
        <begin position="34"/>
        <end position="55"/>
    </location>
</feature>
<dbReference type="PANTHER" id="PTHR30386:SF28">
    <property type="entry name" value="EXPORTED PROTEIN"/>
    <property type="match status" value="1"/>
</dbReference>
<keyword evidence="2" id="KW-0812">Transmembrane</keyword>
<dbReference type="InterPro" id="IPR050739">
    <property type="entry name" value="MFP"/>
</dbReference>
<dbReference type="RefSeq" id="WP_258813147.1">
    <property type="nucleotide sequence ID" value="NZ_JANUGU010000006.1"/>
</dbReference>
<protein>
    <submittedName>
        <fullName evidence="4">HlyD family secretion protein</fullName>
    </submittedName>
</protein>
<dbReference type="Proteomes" id="UP001204621">
    <property type="component" value="Unassembled WGS sequence"/>
</dbReference>
<dbReference type="Gene3D" id="2.40.50.100">
    <property type="match status" value="1"/>
</dbReference>
<dbReference type="PRINTS" id="PR01490">
    <property type="entry name" value="RTXTOXIND"/>
</dbReference>
<name>A0ABT2D149_9BURK</name>
<keyword evidence="1" id="KW-0175">Coiled coil</keyword>
<evidence type="ECO:0000313" key="5">
    <source>
        <dbReference type="Proteomes" id="UP001204621"/>
    </source>
</evidence>
<evidence type="ECO:0000313" key="4">
    <source>
        <dbReference type="EMBL" id="MCS0659955.1"/>
    </source>
</evidence>
<keyword evidence="2" id="KW-1133">Transmembrane helix</keyword>
<feature type="coiled-coil region" evidence="1">
    <location>
        <begin position="129"/>
        <end position="177"/>
    </location>
</feature>
<feature type="transmembrane region" description="Helical" evidence="2">
    <location>
        <begin position="61"/>
        <end position="83"/>
    </location>
</feature>
<dbReference type="EMBL" id="JANUGU010000006">
    <property type="protein sequence ID" value="MCS0659955.1"/>
    <property type="molecule type" value="Genomic_DNA"/>
</dbReference>
<keyword evidence="5" id="KW-1185">Reference proteome</keyword>
<sequence length="437" mass="47502">MMEQQALFRSEVVQARSAQAIGAIRLDQPISGMLIVATALALAAALALFIAFGSVTKKARVAGLVVPVAGSVGITAPGAGVLVRSRVSEGQWVKEGEVLFDLSTERQGVGGELTALVAQQLEVRRQALAEERRLRIQQTDEKRRELDEKLRNADTERHQLEQELDIAQRRQDLARASLKQFETLQSGGFVSSAQSRQKQEELLDVASRLASLQRTRLQLEASTLSLRAERDALANKLASDLTQIDNARAGVDQEIAENSVRRTTLVTAPKAGTVTAIGFQVGQSVNAAQTIATLIPAARRDAAAPELEAQLFVPSKMAGFIAAGQDVLIRYKAFPYQMYGLHPGRVVDVSATPFTPGELPPNLASVIVDDLQQTVQGYTGKEGLFRVRVRLARQSIETEGKARPLTPGMALDADIVEDRRRIWQWVLQPALATVGHL</sequence>
<dbReference type="Pfam" id="PF26002">
    <property type="entry name" value="Beta-barrel_AprE"/>
    <property type="match status" value="1"/>
</dbReference>
<evidence type="ECO:0000256" key="1">
    <source>
        <dbReference type="SAM" id="Coils"/>
    </source>
</evidence>
<comment type="caution">
    <text evidence="4">The sequence shown here is derived from an EMBL/GenBank/DDBJ whole genome shotgun (WGS) entry which is preliminary data.</text>
</comment>
<evidence type="ECO:0000259" key="3">
    <source>
        <dbReference type="Pfam" id="PF26002"/>
    </source>
</evidence>
<accession>A0ABT2D149</accession>
<proteinExistence type="predicted"/>
<evidence type="ECO:0000256" key="2">
    <source>
        <dbReference type="SAM" id="Phobius"/>
    </source>
</evidence>
<dbReference type="PANTHER" id="PTHR30386">
    <property type="entry name" value="MEMBRANE FUSION SUBUNIT OF EMRAB-TOLC MULTIDRUG EFFLUX PUMP"/>
    <property type="match status" value="1"/>
</dbReference>
<reference evidence="4 5" key="1">
    <citation type="submission" date="2022-08" db="EMBL/GenBank/DDBJ databases">
        <title>Reclassification of Massilia species as members of the genera Telluria, Duganella, Pseudoduganella, Mokoshia gen. nov. and Zemynaea gen. nov. using orthogonal and non-orthogonal genome-based approaches.</title>
        <authorList>
            <person name="Bowman J.P."/>
        </authorList>
    </citation>
    <scope>NUCLEOTIDE SEQUENCE [LARGE SCALE GENOMIC DNA]</scope>
    <source>
        <strain evidence="4 5">JCM 31606</strain>
    </source>
</reference>
<gene>
    <name evidence="4" type="ORF">NX778_17930</name>
</gene>
<feature type="domain" description="AprE-like beta-barrel" evidence="3">
    <location>
        <begin position="309"/>
        <end position="416"/>
    </location>
</feature>